<sequence length="61" mass="6634">MAVVILGFHGDIAATHQPRDVDLASQNEDVELLGIQFAHYSVFAAGDDRITCHIINDVGQE</sequence>
<name>A0A645H6U5_9ZZZZ</name>
<organism evidence="1">
    <name type="scientific">bioreactor metagenome</name>
    <dbReference type="NCBI Taxonomy" id="1076179"/>
    <lineage>
        <taxon>unclassified sequences</taxon>
        <taxon>metagenomes</taxon>
        <taxon>ecological metagenomes</taxon>
    </lineage>
</organism>
<protein>
    <submittedName>
        <fullName evidence="1">Uncharacterized protein</fullName>
    </submittedName>
</protein>
<dbReference type="AlphaFoldDB" id="A0A645H6U5"/>
<dbReference type="EMBL" id="VSSQ01087878">
    <property type="protein sequence ID" value="MPN34705.1"/>
    <property type="molecule type" value="Genomic_DNA"/>
</dbReference>
<comment type="caution">
    <text evidence="1">The sequence shown here is derived from an EMBL/GenBank/DDBJ whole genome shotgun (WGS) entry which is preliminary data.</text>
</comment>
<gene>
    <name evidence="1" type="ORF">SDC9_182199</name>
</gene>
<reference evidence="1" key="1">
    <citation type="submission" date="2019-08" db="EMBL/GenBank/DDBJ databases">
        <authorList>
            <person name="Kucharzyk K."/>
            <person name="Murdoch R.W."/>
            <person name="Higgins S."/>
            <person name="Loffler F."/>
        </authorList>
    </citation>
    <scope>NUCLEOTIDE SEQUENCE</scope>
</reference>
<proteinExistence type="predicted"/>
<accession>A0A645H6U5</accession>
<evidence type="ECO:0000313" key="1">
    <source>
        <dbReference type="EMBL" id="MPN34705.1"/>
    </source>
</evidence>